<proteinExistence type="inferred from homology"/>
<keyword evidence="4" id="KW-1185">Reference proteome</keyword>
<evidence type="ECO:0000259" key="2">
    <source>
        <dbReference type="Pfam" id="PF02541"/>
    </source>
</evidence>
<name>A0A6I1MQR9_9CLOT</name>
<comment type="caution">
    <text evidence="3">The sequence shown here is derived from an EMBL/GenBank/DDBJ whole genome shotgun (WGS) entry which is preliminary data.</text>
</comment>
<dbReference type="InterPro" id="IPR043129">
    <property type="entry name" value="ATPase_NBD"/>
</dbReference>
<reference evidence="3 4" key="1">
    <citation type="submission" date="2019-10" db="EMBL/GenBank/DDBJ databases">
        <title>The Genome Sequence of Clostridium tarantellae Isolated from Fish Brain.</title>
        <authorList>
            <person name="Bano L."/>
            <person name="Kiel M."/>
            <person name="Sales G."/>
            <person name="Doxey A.C."/>
            <person name="Mansfield M.J."/>
            <person name="Schiavone M."/>
            <person name="Rossetto O."/>
            <person name="Pirazzini M."/>
            <person name="Dobrindt U."/>
            <person name="Montecucco C."/>
        </authorList>
    </citation>
    <scope>NUCLEOTIDE SEQUENCE [LARGE SCALE GENOMIC DNA]</scope>
    <source>
        <strain evidence="3 4">DSM 3997</strain>
    </source>
</reference>
<dbReference type="Gene3D" id="3.30.420.150">
    <property type="entry name" value="Exopolyphosphatase. Domain 2"/>
    <property type="match status" value="1"/>
</dbReference>
<dbReference type="RefSeq" id="WP_152892182.1">
    <property type="nucleotide sequence ID" value="NZ_WHJC01000461.1"/>
</dbReference>
<evidence type="ECO:0000256" key="1">
    <source>
        <dbReference type="ARBA" id="ARBA00007125"/>
    </source>
</evidence>
<gene>
    <name evidence="3" type="ORF">GBZ86_15575</name>
</gene>
<protein>
    <recommendedName>
        <fullName evidence="2">Ppx/GppA phosphatase N-terminal domain-containing protein</fullName>
    </recommendedName>
</protein>
<dbReference type="Gene3D" id="3.30.420.40">
    <property type="match status" value="1"/>
</dbReference>
<dbReference type="InterPro" id="IPR050273">
    <property type="entry name" value="GppA/Ppx_hydrolase"/>
</dbReference>
<dbReference type="InterPro" id="IPR003695">
    <property type="entry name" value="Ppx_GppA_N"/>
</dbReference>
<dbReference type="OrthoDB" id="9807195at2"/>
<comment type="similarity">
    <text evidence="1">Belongs to the GppA/Ppx family.</text>
</comment>
<dbReference type="EMBL" id="WHJC01000461">
    <property type="protein sequence ID" value="MPQ45143.1"/>
    <property type="molecule type" value="Genomic_DNA"/>
</dbReference>
<dbReference type="Pfam" id="PF02541">
    <property type="entry name" value="Ppx-GppA"/>
    <property type="match status" value="1"/>
</dbReference>
<dbReference type="Proteomes" id="UP000430345">
    <property type="component" value="Unassembled WGS sequence"/>
</dbReference>
<dbReference type="PANTHER" id="PTHR30005:SF0">
    <property type="entry name" value="RETROGRADE REGULATION PROTEIN 2"/>
    <property type="match status" value="1"/>
</dbReference>
<sequence>MENILDERRKEEKNIAILELSTKAVKLLIGDVERIKAQGFNFNLFYRNGILTNTGDGLNDDNYMDLDFFKKQVIPKINKYIEFMKTKNVHVVYCIATAAYRTAKNKNDIIKLIRYECGLEVTILSKRQEAKATLNAINFSSKNLLDEGGDIFLIDLGGGSTELVLFKNGQVKKADSLNFGTLYLRNKLIREFSYDTPIEIALKKIDNYVKAKLWNYRFIYINKGTKCLTVGTTITTVSGKKGNKNHHGIRLTRKQIKSKLIHYDNLIKNKYPTVGHLAKALHINCTCNKCDFKQIMSVDKEITCRLGLNIYSILMDKFKIQNLITSGTGLWYGVYYDRLKQHL</sequence>
<dbReference type="AlphaFoldDB" id="A0A6I1MQR9"/>
<evidence type="ECO:0000313" key="3">
    <source>
        <dbReference type="EMBL" id="MPQ45143.1"/>
    </source>
</evidence>
<accession>A0A6I1MQR9</accession>
<organism evidence="3 4">
    <name type="scientific">Clostridium tarantellae</name>
    <dbReference type="NCBI Taxonomy" id="39493"/>
    <lineage>
        <taxon>Bacteria</taxon>
        <taxon>Bacillati</taxon>
        <taxon>Bacillota</taxon>
        <taxon>Clostridia</taxon>
        <taxon>Eubacteriales</taxon>
        <taxon>Clostridiaceae</taxon>
        <taxon>Clostridium</taxon>
    </lineage>
</organism>
<dbReference type="SUPFAM" id="SSF53067">
    <property type="entry name" value="Actin-like ATPase domain"/>
    <property type="match status" value="2"/>
</dbReference>
<feature type="domain" description="Ppx/GppA phosphatase N-terminal" evidence="2">
    <location>
        <begin position="42"/>
        <end position="342"/>
    </location>
</feature>
<evidence type="ECO:0000313" key="4">
    <source>
        <dbReference type="Proteomes" id="UP000430345"/>
    </source>
</evidence>
<dbReference type="PANTHER" id="PTHR30005">
    <property type="entry name" value="EXOPOLYPHOSPHATASE"/>
    <property type="match status" value="1"/>
</dbReference>